<evidence type="ECO:0000256" key="1">
    <source>
        <dbReference type="ARBA" id="ARBA00004651"/>
    </source>
</evidence>
<feature type="transmembrane region" description="Helical" evidence="6">
    <location>
        <begin position="149"/>
        <end position="175"/>
    </location>
</feature>
<feature type="transmembrane region" description="Helical" evidence="6">
    <location>
        <begin position="49"/>
        <end position="69"/>
    </location>
</feature>
<dbReference type="HOGENOM" id="CLU_079569_3_2_6"/>
<proteinExistence type="predicted"/>
<dbReference type="GO" id="GO:0015171">
    <property type="term" value="F:amino acid transmembrane transporter activity"/>
    <property type="evidence" value="ECO:0007669"/>
    <property type="project" value="TreeGrafter"/>
</dbReference>
<keyword evidence="2" id="KW-1003">Cell membrane</keyword>
<evidence type="ECO:0000256" key="4">
    <source>
        <dbReference type="ARBA" id="ARBA00022989"/>
    </source>
</evidence>
<protein>
    <recommendedName>
        <fullName evidence="9">LysE family translocator</fullName>
    </recommendedName>
</protein>
<gene>
    <name evidence="7" type="ORF">P255_01180</name>
</gene>
<accession>V2USZ9</accession>
<dbReference type="InterPro" id="IPR001123">
    <property type="entry name" value="LeuE-type"/>
</dbReference>
<dbReference type="Pfam" id="PF01810">
    <property type="entry name" value="LysE"/>
    <property type="match status" value="1"/>
</dbReference>
<evidence type="ECO:0000256" key="6">
    <source>
        <dbReference type="SAM" id="Phobius"/>
    </source>
</evidence>
<keyword evidence="5 6" id="KW-0472">Membrane</keyword>
<evidence type="ECO:0000313" key="7">
    <source>
        <dbReference type="EMBL" id="ESK51751.1"/>
    </source>
</evidence>
<dbReference type="PANTHER" id="PTHR30086">
    <property type="entry name" value="ARGININE EXPORTER PROTEIN ARGO"/>
    <property type="match status" value="1"/>
</dbReference>
<sequence>MPSFQLLSTFLLTTLIFAYLPGPAMLYTAAQTLARGRKAGLMASLGIHFGGYAHIVIAATGLTILFHAIPVAYTLVKICGALWLIWLGLKLLIARNSKPSSDLQNHQQQRAFSESIWVEILNPKTAIFYLAFLPQFIDAQATFPIWLQFLILGTIVNLAFSSADVVCVFCADLILKKLKTSGRGQHIFRYLSGSIFIMLGLRLGLYKD</sequence>
<keyword evidence="4 6" id="KW-1133">Transmembrane helix</keyword>
<feature type="transmembrane region" description="Helical" evidence="6">
    <location>
        <begin position="75"/>
        <end position="94"/>
    </location>
</feature>
<feature type="transmembrane region" description="Helical" evidence="6">
    <location>
        <begin position="187"/>
        <end position="205"/>
    </location>
</feature>
<dbReference type="Proteomes" id="UP000018418">
    <property type="component" value="Unassembled WGS sequence"/>
</dbReference>
<evidence type="ECO:0000256" key="2">
    <source>
        <dbReference type="ARBA" id="ARBA00022475"/>
    </source>
</evidence>
<comment type="subcellular location">
    <subcellularLocation>
        <location evidence="1">Cell membrane</location>
        <topology evidence="1">Multi-pass membrane protein</topology>
    </subcellularLocation>
</comment>
<dbReference type="STRING" id="396323.VH98_03725"/>
<dbReference type="PATRIC" id="fig|1341683.3.peg.1169"/>
<dbReference type="RefSeq" id="WP_004901455.1">
    <property type="nucleotide sequence ID" value="NZ_BBTI01000009.1"/>
</dbReference>
<dbReference type="OrthoDB" id="9814990at2"/>
<evidence type="ECO:0000256" key="3">
    <source>
        <dbReference type="ARBA" id="ARBA00022692"/>
    </source>
</evidence>
<name>V2USZ9_9GAMM</name>
<dbReference type="PIRSF" id="PIRSF006324">
    <property type="entry name" value="LeuE"/>
    <property type="match status" value="1"/>
</dbReference>
<dbReference type="PANTHER" id="PTHR30086:SF20">
    <property type="entry name" value="ARGININE EXPORTER PROTEIN ARGO-RELATED"/>
    <property type="match status" value="1"/>
</dbReference>
<keyword evidence="8" id="KW-1185">Reference proteome</keyword>
<feature type="transmembrane region" description="Helical" evidence="6">
    <location>
        <begin position="115"/>
        <end position="137"/>
    </location>
</feature>
<organism evidence="7 8">
    <name type="scientific">Acinetobacter brisouii CIP 110357</name>
    <dbReference type="NCBI Taxonomy" id="1341683"/>
    <lineage>
        <taxon>Bacteria</taxon>
        <taxon>Pseudomonadati</taxon>
        <taxon>Pseudomonadota</taxon>
        <taxon>Gammaproteobacteria</taxon>
        <taxon>Moraxellales</taxon>
        <taxon>Moraxellaceae</taxon>
        <taxon>Acinetobacter</taxon>
    </lineage>
</organism>
<reference evidence="7 8" key="1">
    <citation type="submission" date="2013-10" db="EMBL/GenBank/DDBJ databases">
        <title>The Genome Sequence of Acinetobacter brisouii CIP 110357.</title>
        <authorList>
            <consortium name="The Broad Institute Genomics Platform"/>
            <consortium name="The Broad Institute Genome Sequencing Center for Infectious Disease"/>
            <person name="Cerqueira G."/>
            <person name="Feldgarden M."/>
            <person name="Courvalin P."/>
            <person name="Grillot-Courvalin C."/>
            <person name="Clermont D."/>
            <person name="Rocha E."/>
            <person name="Yoon E.-J."/>
            <person name="Nemec A."/>
            <person name="Young S.K."/>
            <person name="Zeng Q."/>
            <person name="Gargeya S."/>
            <person name="Fitzgerald M."/>
            <person name="Abouelleil A."/>
            <person name="Alvarado L."/>
            <person name="Berlin A.M."/>
            <person name="Chapman S.B."/>
            <person name="Gainer-Dewar J."/>
            <person name="Goldberg J."/>
            <person name="Gnerre S."/>
            <person name="Griggs A."/>
            <person name="Gujja S."/>
            <person name="Hansen M."/>
            <person name="Howarth C."/>
            <person name="Imamovic A."/>
            <person name="Ireland A."/>
            <person name="Larimer J."/>
            <person name="McCowan C."/>
            <person name="Murphy C."/>
            <person name="Pearson M."/>
            <person name="Poon T.W."/>
            <person name="Priest M."/>
            <person name="Roberts A."/>
            <person name="Saif S."/>
            <person name="Shea T."/>
            <person name="Sykes S."/>
            <person name="Wortman J."/>
            <person name="Nusbaum C."/>
            <person name="Birren B."/>
        </authorList>
    </citation>
    <scope>NUCLEOTIDE SEQUENCE [LARGE SCALE GENOMIC DNA]</scope>
    <source>
        <strain evidence="7 8">CIP 110357</strain>
    </source>
</reference>
<feature type="transmembrane region" description="Helical" evidence="6">
    <location>
        <begin position="6"/>
        <end position="28"/>
    </location>
</feature>
<comment type="caution">
    <text evidence="7">The sequence shown here is derived from an EMBL/GenBank/DDBJ whole genome shotgun (WGS) entry which is preliminary data.</text>
</comment>
<evidence type="ECO:0008006" key="9">
    <source>
        <dbReference type="Google" id="ProtNLM"/>
    </source>
</evidence>
<dbReference type="GO" id="GO:0005886">
    <property type="term" value="C:plasma membrane"/>
    <property type="evidence" value="ECO:0007669"/>
    <property type="project" value="UniProtKB-SubCell"/>
</dbReference>
<evidence type="ECO:0000313" key="8">
    <source>
        <dbReference type="Proteomes" id="UP000018418"/>
    </source>
</evidence>
<keyword evidence="3 6" id="KW-0812">Transmembrane</keyword>
<dbReference type="AlphaFoldDB" id="V2USZ9"/>
<dbReference type="EMBL" id="AYEU01000005">
    <property type="protein sequence ID" value="ESK51751.1"/>
    <property type="molecule type" value="Genomic_DNA"/>
</dbReference>
<evidence type="ECO:0000256" key="5">
    <source>
        <dbReference type="ARBA" id="ARBA00023136"/>
    </source>
</evidence>